<reference evidence="1" key="1">
    <citation type="journal article" date="2013" name="BMC Genomics">
        <title>Unscrambling butterfly oogenesis.</title>
        <authorList>
            <person name="Carter J.M."/>
            <person name="Baker S.C."/>
            <person name="Pink R."/>
            <person name="Carter D.R."/>
            <person name="Collins A."/>
            <person name="Tomlin J."/>
            <person name="Gibbs M."/>
            <person name="Breuker C.J."/>
        </authorList>
    </citation>
    <scope>NUCLEOTIDE SEQUENCE</scope>
    <source>
        <tissue evidence="1">Ovary</tissue>
    </source>
</reference>
<accession>S4PWV1</accession>
<dbReference type="EMBL" id="GAIX01006148">
    <property type="protein sequence ID" value="JAA86412.1"/>
    <property type="molecule type" value="Transcribed_RNA"/>
</dbReference>
<reference evidence="1" key="2">
    <citation type="submission" date="2013-05" db="EMBL/GenBank/DDBJ databases">
        <authorList>
            <person name="Carter J.-M."/>
            <person name="Baker S.C."/>
            <person name="Pink R."/>
            <person name="Carter D.R.F."/>
            <person name="Collins A."/>
            <person name="Tomlin J."/>
            <person name="Gibbs M."/>
            <person name="Breuker C.J."/>
        </authorList>
    </citation>
    <scope>NUCLEOTIDE SEQUENCE</scope>
    <source>
        <tissue evidence="1">Ovary</tissue>
    </source>
</reference>
<protein>
    <submittedName>
        <fullName evidence="1">Uncharacterized protein</fullName>
    </submittedName>
</protein>
<sequence length="70" mass="8362">MGRSFGWLVYLYKEKKNYAFVTPMTSFAYSVVRNGYSITCVESLLYRFRFQSAFKSVCIRRHVRSEVETR</sequence>
<organism evidence="1">
    <name type="scientific">Pararge aegeria</name>
    <name type="common">speckled wood butterfly</name>
    <dbReference type="NCBI Taxonomy" id="116150"/>
    <lineage>
        <taxon>Eukaryota</taxon>
        <taxon>Metazoa</taxon>
        <taxon>Ecdysozoa</taxon>
        <taxon>Arthropoda</taxon>
        <taxon>Hexapoda</taxon>
        <taxon>Insecta</taxon>
        <taxon>Pterygota</taxon>
        <taxon>Neoptera</taxon>
        <taxon>Endopterygota</taxon>
        <taxon>Lepidoptera</taxon>
        <taxon>Glossata</taxon>
        <taxon>Ditrysia</taxon>
        <taxon>Papilionoidea</taxon>
        <taxon>Nymphalidae</taxon>
        <taxon>Satyrinae</taxon>
        <taxon>Satyrini</taxon>
        <taxon>Parargina</taxon>
        <taxon>Pararge</taxon>
    </lineage>
</organism>
<proteinExistence type="predicted"/>
<evidence type="ECO:0000313" key="1">
    <source>
        <dbReference type="EMBL" id="JAA86412.1"/>
    </source>
</evidence>
<dbReference type="AlphaFoldDB" id="S4PWV1"/>
<name>S4PWV1_9NEOP</name>